<dbReference type="AlphaFoldDB" id="A0A1B0GK84"/>
<keyword evidence="4" id="KW-0206">Cytoskeleton</keyword>
<dbReference type="InterPro" id="IPR040193">
    <property type="entry name" value="EFHC1/EFHC2/EFHB"/>
</dbReference>
<dbReference type="EMBL" id="AJWK01028489">
    <property type="status" value="NOT_ANNOTATED_CDS"/>
    <property type="molecule type" value="Genomic_DNA"/>
</dbReference>
<reference evidence="7" key="2">
    <citation type="journal article" date="2020" name="BMC">
        <title>Leishmania infection induces a limited differential gene expression in the sand fly midgut.</title>
        <authorList>
            <person name="Coutinho-Abreu I.V."/>
            <person name="Serafim T.D."/>
            <person name="Meneses C."/>
            <person name="Kamhawi S."/>
            <person name="Oliveira F."/>
            <person name="Valenzuela J.G."/>
        </authorList>
    </citation>
    <scope>NUCLEOTIDE SEQUENCE</scope>
    <source>
        <strain evidence="7">Jacobina</strain>
        <tissue evidence="7">Midgut</tissue>
    </source>
</reference>
<dbReference type="EMBL" id="GITU01002749">
    <property type="protein sequence ID" value="MBC1171452.1"/>
    <property type="molecule type" value="Transcribed_RNA"/>
</dbReference>
<evidence type="ECO:0000313" key="9">
    <source>
        <dbReference type="Proteomes" id="UP000092461"/>
    </source>
</evidence>
<comment type="subcellular location">
    <subcellularLocation>
        <location evidence="1">Cytoplasm</location>
        <location evidence="1">Cytoskeleton</location>
        <location evidence="1">Cilium axoneme</location>
    </subcellularLocation>
</comment>
<evidence type="ECO:0000313" key="8">
    <source>
        <dbReference type="EnsemblMetazoa" id="LLOJ008418-PA"/>
    </source>
</evidence>
<dbReference type="GO" id="GO:0043014">
    <property type="term" value="F:alpha-tubulin binding"/>
    <property type="evidence" value="ECO:0007669"/>
    <property type="project" value="TreeGrafter"/>
</dbReference>
<keyword evidence="9" id="KW-1185">Reference proteome</keyword>
<organism evidence="8 9">
    <name type="scientific">Lutzomyia longipalpis</name>
    <name type="common">Sand fly</name>
    <dbReference type="NCBI Taxonomy" id="7200"/>
    <lineage>
        <taxon>Eukaryota</taxon>
        <taxon>Metazoa</taxon>
        <taxon>Ecdysozoa</taxon>
        <taxon>Arthropoda</taxon>
        <taxon>Hexapoda</taxon>
        <taxon>Insecta</taxon>
        <taxon>Pterygota</taxon>
        <taxon>Neoptera</taxon>
        <taxon>Endopterygota</taxon>
        <taxon>Diptera</taxon>
        <taxon>Nematocera</taxon>
        <taxon>Psychodoidea</taxon>
        <taxon>Psychodidae</taxon>
        <taxon>Lutzomyia</taxon>
        <taxon>Lutzomyia</taxon>
    </lineage>
</organism>
<dbReference type="Proteomes" id="UP000092461">
    <property type="component" value="Unassembled WGS sequence"/>
</dbReference>
<dbReference type="GO" id="GO:0007052">
    <property type="term" value="P:mitotic spindle organization"/>
    <property type="evidence" value="ECO:0007669"/>
    <property type="project" value="TreeGrafter"/>
</dbReference>
<dbReference type="GO" id="GO:0060285">
    <property type="term" value="P:cilium-dependent cell motility"/>
    <property type="evidence" value="ECO:0007669"/>
    <property type="project" value="TreeGrafter"/>
</dbReference>
<dbReference type="VEuPathDB" id="VectorBase:LLOJ008418"/>
<dbReference type="PROSITE" id="PS51336">
    <property type="entry name" value="DM10"/>
    <property type="match status" value="3"/>
</dbReference>
<protein>
    <submittedName>
        <fullName evidence="7">Putative ef-hand domain-containing protein 1</fullName>
    </submittedName>
</protein>
<dbReference type="PANTHER" id="PTHR12086:SF9">
    <property type="entry name" value="EF-HAND DOMAIN-CONTAINING PROTEIN 1"/>
    <property type="match status" value="1"/>
</dbReference>
<reference evidence="8" key="3">
    <citation type="submission" date="2020-05" db="UniProtKB">
        <authorList>
            <consortium name="EnsemblMetazoa"/>
        </authorList>
    </citation>
    <scope>IDENTIFICATION</scope>
    <source>
        <strain evidence="8">Jacobina</strain>
    </source>
</reference>
<accession>A0A1B0GK84</accession>
<feature type="domain" description="DM10" evidence="6">
    <location>
        <begin position="410"/>
        <end position="514"/>
    </location>
</feature>
<reference evidence="9" key="1">
    <citation type="submission" date="2012-05" db="EMBL/GenBank/DDBJ databases">
        <title>Whole Genome Assembly of Lutzomyia longipalpis.</title>
        <authorList>
            <person name="Richards S."/>
            <person name="Qu C."/>
            <person name="Dillon R."/>
            <person name="Worley K."/>
            <person name="Scherer S."/>
            <person name="Batterton M."/>
            <person name="Taylor A."/>
            <person name="Hawes A."/>
            <person name="Hernandez B."/>
            <person name="Kovar C."/>
            <person name="Mandapat C."/>
            <person name="Pham C."/>
            <person name="Qu C."/>
            <person name="Jing C."/>
            <person name="Bess C."/>
            <person name="Bandaranaike D."/>
            <person name="Ngo D."/>
            <person name="Ongeri F."/>
            <person name="Arias F."/>
            <person name="Lara F."/>
            <person name="Weissenberger G."/>
            <person name="Kamau G."/>
            <person name="Han H."/>
            <person name="Shen H."/>
            <person name="Dinh H."/>
            <person name="Khalil I."/>
            <person name="Jones J."/>
            <person name="Shafer J."/>
            <person name="Jayaseelan J."/>
            <person name="Quiroz J."/>
            <person name="Blankenburg K."/>
            <person name="Nguyen L."/>
            <person name="Jackson L."/>
            <person name="Francisco L."/>
            <person name="Tang L.-Y."/>
            <person name="Pu L.-L."/>
            <person name="Perales L."/>
            <person name="Lorensuhewa L."/>
            <person name="Munidasa M."/>
            <person name="Coyle M."/>
            <person name="Taylor M."/>
            <person name="Puazo M."/>
            <person name="Firestine M."/>
            <person name="Scheel M."/>
            <person name="Javaid M."/>
            <person name="Wang M."/>
            <person name="Li M."/>
            <person name="Tabassum N."/>
            <person name="Saada N."/>
            <person name="Osuji N."/>
            <person name="Aqrawi P."/>
            <person name="Fu Q."/>
            <person name="Thornton R."/>
            <person name="Raj R."/>
            <person name="Goodspeed R."/>
            <person name="Mata R."/>
            <person name="Najjar R."/>
            <person name="Gubbala S."/>
            <person name="Lee S."/>
            <person name="Denson S."/>
            <person name="Patil S."/>
            <person name="Macmil S."/>
            <person name="Qi S."/>
            <person name="Matskevitch T."/>
            <person name="Palculict T."/>
            <person name="Mathew T."/>
            <person name="Vee V."/>
            <person name="Velamala V."/>
            <person name="Korchina V."/>
            <person name="Cai W."/>
            <person name="Liu W."/>
            <person name="Dai W."/>
            <person name="Zou X."/>
            <person name="Zhu Y."/>
            <person name="Zhang Y."/>
            <person name="Wu Y.-Q."/>
            <person name="Xin Y."/>
            <person name="Nazarath L."/>
            <person name="Kovar C."/>
            <person name="Han Y."/>
            <person name="Muzny D."/>
            <person name="Gibbs R."/>
        </authorList>
    </citation>
    <scope>NUCLEOTIDE SEQUENCE [LARGE SCALE GENOMIC DNA]</scope>
    <source>
        <strain evidence="9">Jacobina</strain>
    </source>
</reference>
<feature type="domain" description="DM10" evidence="6">
    <location>
        <begin position="90"/>
        <end position="195"/>
    </location>
</feature>
<evidence type="ECO:0000259" key="6">
    <source>
        <dbReference type="PROSITE" id="PS51336"/>
    </source>
</evidence>
<dbReference type="FunFam" id="2.30.29.170:FF:000002">
    <property type="entry name" value="EF-hand domain (C-terminal) containing 1"/>
    <property type="match status" value="1"/>
</dbReference>
<keyword evidence="5" id="KW-0966">Cell projection</keyword>
<evidence type="ECO:0000256" key="2">
    <source>
        <dbReference type="ARBA" id="ARBA00022490"/>
    </source>
</evidence>
<dbReference type="GO" id="GO:0005930">
    <property type="term" value="C:axoneme"/>
    <property type="evidence" value="ECO:0007669"/>
    <property type="project" value="UniProtKB-SubCell"/>
</dbReference>
<sequence>MEGLPKLPGLQIEDHTKQNHHLSHSLKIRNGYRVAEEPTCGIGRDAIFRKHAVQFISKEDDPLAYDPVLTYGCIRKPQVAPFYPHFVQYDKMILTFKGYFRQEVAELPEDANRIRYVNILYFLEDDTITVLEPQVKNSGFLQGRIIRRSRIAKNPSGEFYTWKDINIGTKLNLNGITFSVTGCDPFTREFMLSQGIELEEPEANYTHTIHTTKVNIPEIKTESDGKLGRFLEYQGKVLHFDCVLDETNRPGGSYMTYKLFYYLEDDTISIKELKENREGRDRFPLLLKKTRLEKNLHNPPVEYPANEKDRGDKRVDYYSPLDLMIGDVVNVYGRKFLLVDCDEFTRKYYAKVLKKPQRERFVFHPPKPIAKKPEIPPYLGLGTPEDSLASHFNLVAKPPKKDIINYLQNVNKNLRYGCTLGSPYPEDKNRRFILQFCLSNGTITIMELKIPNSGIMGGRFLTSQKVWKPGCDPHQPEYYTPKDILLGSTLTINSHRFRINSVDLYVYRYMQEHPELFTNEAIESVQQYHIAEGNLPPATVAETPKSPTLPNETFNQLTELEQHLKDTNLCDREKEQFIGKYEEVDKVKESLPGQEIDISELHKADACGDKSVGKYRVVMIMFGAYK</sequence>
<keyword evidence="2" id="KW-0963">Cytoplasm</keyword>
<dbReference type="InterPro" id="IPR006602">
    <property type="entry name" value="DM10_dom"/>
</dbReference>
<evidence type="ECO:0000256" key="4">
    <source>
        <dbReference type="ARBA" id="ARBA00023212"/>
    </source>
</evidence>
<keyword evidence="3" id="KW-0677">Repeat</keyword>
<proteinExistence type="predicted"/>
<evidence type="ECO:0000256" key="5">
    <source>
        <dbReference type="ARBA" id="ARBA00023273"/>
    </source>
</evidence>
<dbReference type="PANTHER" id="PTHR12086">
    <property type="entry name" value="EF-HAND DOMAIN C-TERMINAL CONTAINING PROTEIN"/>
    <property type="match status" value="1"/>
</dbReference>
<evidence type="ECO:0000256" key="3">
    <source>
        <dbReference type="ARBA" id="ARBA00022737"/>
    </source>
</evidence>
<dbReference type="VEuPathDB" id="VectorBase:LLONM1_004398"/>
<dbReference type="EnsemblMetazoa" id="LLOJ008418-RA">
    <property type="protein sequence ID" value="LLOJ008418-PA"/>
    <property type="gene ID" value="LLOJ008418"/>
</dbReference>
<evidence type="ECO:0000256" key="1">
    <source>
        <dbReference type="ARBA" id="ARBA00004430"/>
    </source>
</evidence>
<evidence type="ECO:0000313" key="7">
    <source>
        <dbReference type="EMBL" id="MBC1171452.1"/>
    </source>
</evidence>
<feature type="domain" description="DM10" evidence="6">
    <location>
        <begin position="234"/>
        <end position="353"/>
    </location>
</feature>
<dbReference type="Pfam" id="PF06565">
    <property type="entry name" value="DM10_dom"/>
    <property type="match status" value="3"/>
</dbReference>
<dbReference type="SMART" id="SM00676">
    <property type="entry name" value="DM10"/>
    <property type="match status" value="3"/>
</dbReference>
<dbReference type="FunFam" id="2.30.29.170:FF:000004">
    <property type="entry name" value="EF-hand domain containing 2"/>
    <property type="match status" value="1"/>
</dbReference>
<dbReference type="Gene3D" id="2.30.29.170">
    <property type="match status" value="3"/>
</dbReference>
<dbReference type="GO" id="GO:0000281">
    <property type="term" value="P:mitotic cytokinesis"/>
    <property type="evidence" value="ECO:0007669"/>
    <property type="project" value="TreeGrafter"/>
</dbReference>
<name>A0A1B0GK84_LUTLO</name>
<dbReference type="GO" id="GO:0072686">
    <property type="term" value="C:mitotic spindle"/>
    <property type="evidence" value="ECO:0007669"/>
    <property type="project" value="TreeGrafter"/>
</dbReference>